<protein>
    <submittedName>
        <fullName evidence="1">Uncharacterized protein</fullName>
    </submittedName>
</protein>
<dbReference type="Proteomes" id="UP000516437">
    <property type="component" value="Chromosome 6"/>
</dbReference>
<evidence type="ECO:0000313" key="1">
    <source>
        <dbReference type="EMBL" id="KAB1208928.1"/>
    </source>
</evidence>
<evidence type="ECO:0000313" key="2">
    <source>
        <dbReference type="Proteomes" id="UP000516437"/>
    </source>
</evidence>
<dbReference type="EMBL" id="RXIC02000024">
    <property type="protein sequence ID" value="KAB1208928.1"/>
    <property type="molecule type" value="Genomic_DNA"/>
</dbReference>
<proteinExistence type="predicted"/>
<keyword evidence="2" id="KW-1185">Reference proteome</keyword>
<accession>A0A6A1VAM9</accession>
<name>A0A6A1VAM9_9ROSI</name>
<gene>
    <name evidence="1" type="ORF">CJ030_MR6G000778</name>
</gene>
<comment type="caution">
    <text evidence="1">The sequence shown here is derived from an EMBL/GenBank/DDBJ whole genome shotgun (WGS) entry which is preliminary data.</text>
</comment>
<sequence>MDFRARATETTTVLWYAGMKVSQVESAEEYVTAAFALSFVKSKLKDNAFEDNNGGPFSSTTSLLALNCVI</sequence>
<dbReference type="AlphaFoldDB" id="A0A6A1VAM9"/>
<organism evidence="1 2">
    <name type="scientific">Morella rubra</name>
    <name type="common">Chinese bayberry</name>
    <dbReference type="NCBI Taxonomy" id="262757"/>
    <lineage>
        <taxon>Eukaryota</taxon>
        <taxon>Viridiplantae</taxon>
        <taxon>Streptophyta</taxon>
        <taxon>Embryophyta</taxon>
        <taxon>Tracheophyta</taxon>
        <taxon>Spermatophyta</taxon>
        <taxon>Magnoliopsida</taxon>
        <taxon>eudicotyledons</taxon>
        <taxon>Gunneridae</taxon>
        <taxon>Pentapetalae</taxon>
        <taxon>rosids</taxon>
        <taxon>fabids</taxon>
        <taxon>Fagales</taxon>
        <taxon>Myricaceae</taxon>
        <taxon>Morella</taxon>
    </lineage>
</organism>
<reference evidence="1 2" key="1">
    <citation type="journal article" date="2019" name="Plant Biotechnol. J.">
        <title>The red bayberry genome and genetic basis of sex determination.</title>
        <authorList>
            <person name="Jia H.M."/>
            <person name="Jia H.J."/>
            <person name="Cai Q.L."/>
            <person name="Wang Y."/>
            <person name="Zhao H.B."/>
            <person name="Yang W.F."/>
            <person name="Wang G.Y."/>
            <person name="Li Y.H."/>
            <person name="Zhan D.L."/>
            <person name="Shen Y.T."/>
            <person name="Niu Q.F."/>
            <person name="Chang L."/>
            <person name="Qiu J."/>
            <person name="Zhao L."/>
            <person name="Xie H.B."/>
            <person name="Fu W.Y."/>
            <person name="Jin J."/>
            <person name="Li X.W."/>
            <person name="Jiao Y."/>
            <person name="Zhou C.C."/>
            <person name="Tu T."/>
            <person name="Chai C.Y."/>
            <person name="Gao J.L."/>
            <person name="Fan L.J."/>
            <person name="van de Weg E."/>
            <person name="Wang J.Y."/>
            <person name="Gao Z.S."/>
        </authorList>
    </citation>
    <scope>NUCLEOTIDE SEQUENCE [LARGE SCALE GENOMIC DNA]</scope>
    <source>
        <tissue evidence="1">Leaves</tissue>
    </source>
</reference>